<feature type="region of interest" description="Disordered" evidence="1">
    <location>
        <begin position="102"/>
        <end position="146"/>
    </location>
</feature>
<proteinExistence type="predicted"/>
<sequence length="146" mass="15435">MVVSPEPLHPSSSSSTTSSAIPSSSSSTTASSNTSMSSSTLSPQDPFNSHLIALLSIYELGPYPGATVPVPRYNGPCNWETEEILRSLGSIAKRMWVAEERVRSLSGHAKKGPGSGGKDHDGDGVVSRKTAKDSEDVRPFLVYQNG</sequence>
<evidence type="ECO:0000256" key="1">
    <source>
        <dbReference type="SAM" id="MobiDB-lite"/>
    </source>
</evidence>
<reference evidence="2" key="1">
    <citation type="submission" date="2022-06" db="EMBL/GenBank/DDBJ databases">
        <title>Genome Sequence of Candolleomyces eurysporus.</title>
        <authorList>
            <person name="Buettner E."/>
        </authorList>
    </citation>
    <scope>NUCLEOTIDE SEQUENCE</scope>
    <source>
        <strain evidence="2">VTCC 930004</strain>
    </source>
</reference>
<feature type="region of interest" description="Disordered" evidence="1">
    <location>
        <begin position="1"/>
        <end position="43"/>
    </location>
</feature>
<evidence type="ECO:0000313" key="3">
    <source>
        <dbReference type="Proteomes" id="UP001140091"/>
    </source>
</evidence>
<dbReference type="AlphaFoldDB" id="A0A9W8JKP7"/>
<organism evidence="2 3">
    <name type="scientific">Candolleomyces eurysporus</name>
    <dbReference type="NCBI Taxonomy" id="2828524"/>
    <lineage>
        <taxon>Eukaryota</taxon>
        <taxon>Fungi</taxon>
        <taxon>Dikarya</taxon>
        <taxon>Basidiomycota</taxon>
        <taxon>Agaricomycotina</taxon>
        <taxon>Agaricomycetes</taxon>
        <taxon>Agaricomycetidae</taxon>
        <taxon>Agaricales</taxon>
        <taxon>Agaricineae</taxon>
        <taxon>Psathyrellaceae</taxon>
        <taxon>Candolleomyces</taxon>
    </lineage>
</organism>
<keyword evidence="3" id="KW-1185">Reference proteome</keyword>
<dbReference type="Proteomes" id="UP001140091">
    <property type="component" value="Unassembled WGS sequence"/>
</dbReference>
<gene>
    <name evidence="2" type="ORF">H1R20_g792</name>
</gene>
<name>A0A9W8JKP7_9AGAR</name>
<comment type="caution">
    <text evidence="2">The sequence shown here is derived from an EMBL/GenBank/DDBJ whole genome shotgun (WGS) entry which is preliminary data.</text>
</comment>
<dbReference type="OrthoDB" id="3133167at2759"/>
<feature type="non-terminal residue" evidence="2">
    <location>
        <position position="146"/>
    </location>
</feature>
<feature type="compositionally biased region" description="Low complexity" evidence="1">
    <location>
        <begin position="11"/>
        <end position="42"/>
    </location>
</feature>
<evidence type="ECO:0000313" key="2">
    <source>
        <dbReference type="EMBL" id="KAJ2936302.1"/>
    </source>
</evidence>
<dbReference type="EMBL" id="JANBPK010000101">
    <property type="protein sequence ID" value="KAJ2936302.1"/>
    <property type="molecule type" value="Genomic_DNA"/>
</dbReference>
<protein>
    <submittedName>
        <fullName evidence="2">Uncharacterized protein</fullName>
    </submittedName>
</protein>
<accession>A0A9W8JKP7</accession>